<comment type="caution">
    <text evidence="4">The sequence shown here is derived from an EMBL/GenBank/DDBJ whole genome shotgun (WGS) entry which is preliminary data.</text>
</comment>
<evidence type="ECO:0000256" key="2">
    <source>
        <dbReference type="ARBA" id="ARBA00023163"/>
    </source>
</evidence>
<dbReference type="InterPro" id="IPR018060">
    <property type="entry name" value="HTH_AraC"/>
</dbReference>
<dbReference type="SMART" id="SM00342">
    <property type="entry name" value="HTH_ARAC"/>
    <property type="match status" value="1"/>
</dbReference>
<dbReference type="EMBL" id="VZQZ01000003">
    <property type="protein sequence ID" value="KAB0666003.1"/>
    <property type="molecule type" value="Genomic_DNA"/>
</dbReference>
<dbReference type="Pfam" id="PF12833">
    <property type="entry name" value="HTH_18"/>
    <property type="match status" value="1"/>
</dbReference>
<evidence type="ECO:0000256" key="1">
    <source>
        <dbReference type="ARBA" id="ARBA00023015"/>
    </source>
</evidence>
<dbReference type="InterPro" id="IPR009057">
    <property type="entry name" value="Homeodomain-like_sf"/>
</dbReference>
<dbReference type="GO" id="GO:0043565">
    <property type="term" value="F:sequence-specific DNA binding"/>
    <property type="evidence" value="ECO:0007669"/>
    <property type="project" value="InterPro"/>
</dbReference>
<evidence type="ECO:0000313" key="4">
    <source>
        <dbReference type="EMBL" id="KAB0666003.1"/>
    </source>
</evidence>
<evidence type="ECO:0000259" key="3">
    <source>
        <dbReference type="PROSITE" id="PS01124"/>
    </source>
</evidence>
<evidence type="ECO:0000313" key="5">
    <source>
        <dbReference type="Proteomes" id="UP000420562"/>
    </source>
</evidence>
<keyword evidence="1" id="KW-0805">Transcription regulation</keyword>
<dbReference type="InterPro" id="IPR009594">
    <property type="entry name" value="Tscrpt_reg_HTH_AraC_N"/>
</dbReference>
<dbReference type="GO" id="GO:0003700">
    <property type="term" value="F:DNA-binding transcription factor activity"/>
    <property type="evidence" value="ECO:0007669"/>
    <property type="project" value="InterPro"/>
</dbReference>
<protein>
    <submittedName>
        <fullName evidence="4">AraC family transcriptional regulator</fullName>
    </submittedName>
</protein>
<dbReference type="SUPFAM" id="SSF46689">
    <property type="entry name" value="Homeodomain-like"/>
    <property type="match status" value="2"/>
</dbReference>
<organism evidence="4 5">
    <name type="scientific">Oryzomonas japonica</name>
    <dbReference type="NCBI Taxonomy" id="2603858"/>
    <lineage>
        <taxon>Bacteria</taxon>
        <taxon>Pseudomonadati</taxon>
        <taxon>Thermodesulfobacteriota</taxon>
        <taxon>Desulfuromonadia</taxon>
        <taxon>Geobacterales</taxon>
        <taxon>Geobacteraceae</taxon>
        <taxon>Oryzomonas</taxon>
    </lineage>
</organism>
<keyword evidence="5" id="KW-1185">Reference proteome</keyword>
<dbReference type="Proteomes" id="UP000420562">
    <property type="component" value="Unassembled WGS sequence"/>
</dbReference>
<feature type="domain" description="HTH araC/xylS-type" evidence="3">
    <location>
        <begin position="193"/>
        <end position="291"/>
    </location>
</feature>
<name>A0A7J4ZSG4_9BACT</name>
<gene>
    <name evidence="4" type="ORF">F6V25_05870</name>
</gene>
<dbReference type="AlphaFoldDB" id="A0A7J4ZSG4"/>
<dbReference type="Pfam" id="PF06719">
    <property type="entry name" value="AraC_N"/>
    <property type="match status" value="1"/>
</dbReference>
<reference evidence="4 5" key="1">
    <citation type="submission" date="2019-09" db="EMBL/GenBank/DDBJ databases">
        <title>Geobacter sp. Red96, a novel strain isolated from paddy soil.</title>
        <authorList>
            <person name="Xu Z."/>
            <person name="Masuda Y."/>
            <person name="Itoh H."/>
            <person name="Senoo K."/>
        </authorList>
    </citation>
    <scope>NUCLEOTIDE SEQUENCE [LARGE SCALE GENOMIC DNA]</scope>
    <source>
        <strain evidence="4 5">Red96</strain>
    </source>
</reference>
<dbReference type="Gene3D" id="1.10.10.60">
    <property type="entry name" value="Homeodomain-like"/>
    <property type="match status" value="1"/>
</dbReference>
<keyword evidence="2" id="KW-0804">Transcription</keyword>
<proteinExistence type="predicted"/>
<dbReference type="PANTHER" id="PTHR43436:SF1">
    <property type="entry name" value="TRANSCRIPTIONAL REGULATORY PROTEIN"/>
    <property type="match status" value="1"/>
</dbReference>
<dbReference type="PROSITE" id="PS01124">
    <property type="entry name" value="HTH_ARAC_FAMILY_2"/>
    <property type="match status" value="1"/>
</dbReference>
<dbReference type="PANTHER" id="PTHR43436">
    <property type="entry name" value="ARAC-FAMILY TRANSCRIPTIONAL REGULATOR"/>
    <property type="match status" value="1"/>
</dbReference>
<accession>A0A7J4ZSG4</accession>
<dbReference type="RefSeq" id="WP_151127692.1">
    <property type="nucleotide sequence ID" value="NZ_VZQZ01000003.1"/>
</dbReference>
<sequence length="299" mass="33618">MKRNQQKELAARLGKYSSDEGRNNTAIPQLHCFKLSKPTAKTSVVYSPCLSLVVQGKKEAELDGETYRYAASEFLVVSVDLPVTCQITAATVESPYLCLLLDIDPVLLSDLMLQTDEKWTDKNDASRGLFVGKVDDLLADCAVRLVRFLDTPRDIPLLAPLVIREIYYRLLMSHYGQAIAQIAIVGSITQRIAQVIHLLKTNFSKPIRVEDMAEMANMSLSSFHFHFKEVTALSPLQYLKRMRLLEARRLMLSDGTDAANAGYLVGYESSSQFSREYSRMFGTPPIRDITNLRASQGLW</sequence>